<sequence length="115" mass="12888">MTSDGLFQIYSFLALLFGEALSLGLFRSYDGQLASWCFCSLKSEPLADGVRRRWATMTCCNLFQGVWRWPCEGSGSLVSWLRSVVGCRSYFSLYRHAGQYRRGCEVGAAGSFGRL</sequence>
<proteinExistence type="predicted"/>
<evidence type="ECO:0000313" key="1">
    <source>
        <dbReference type="EnsemblPlants" id="OB03G20460.1"/>
    </source>
</evidence>
<reference evidence="1" key="1">
    <citation type="journal article" date="2013" name="Nat. Commun.">
        <title>Whole-genome sequencing of Oryza brachyantha reveals mechanisms underlying Oryza genome evolution.</title>
        <authorList>
            <person name="Chen J."/>
            <person name="Huang Q."/>
            <person name="Gao D."/>
            <person name="Wang J."/>
            <person name="Lang Y."/>
            <person name="Liu T."/>
            <person name="Li B."/>
            <person name="Bai Z."/>
            <person name="Luis Goicoechea J."/>
            <person name="Liang C."/>
            <person name="Chen C."/>
            <person name="Zhang W."/>
            <person name="Sun S."/>
            <person name="Liao Y."/>
            <person name="Zhang X."/>
            <person name="Yang L."/>
            <person name="Song C."/>
            <person name="Wang M."/>
            <person name="Shi J."/>
            <person name="Liu G."/>
            <person name="Liu J."/>
            <person name="Zhou H."/>
            <person name="Zhou W."/>
            <person name="Yu Q."/>
            <person name="An N."/>
            <person name="Chen Y."/>
            <person name="Cai Q."/>
            <person name="Wang B."/>
            <person name="Liu B."/>
            <person name="Min J."/>
            <person name="Huang Y."/>
            <person name="Wu H."/>
            <person name="Li Z."/>
            <person name="Zhang Y."/>
            <person name="Yin Y."/>
            <person name="Song W."/>
            <person name="Jiang J."/>
            <person name="Jackson S.A."/>
            <person name="Wing R.A."/>
            <person name="Wang J."/>
            <person name="Chen M."/>
        </authorList>
    </citation>
    <scope>NUCLEOTIDE SEQUENCE [LARGE SCALE GENOMIC DNA]</scope>
    <source>
        <strain evidence="1">cv. IRGC 101232</strain>
    </source>
</reference>
<reference evidence="1" key="2">
    <citation type="submission" date="2013-04" db="UniProtKB">
        <authorList>
            <consortium name="EnsemblPlants"/>
        </authorList>
    </citation>
    <scope>IDENTIFICATION</scope>
</reference>
<name>J3LLX0_ORYBR</name>
<keyword evidence="2" id="KW-1185">Reference proteome</keyword>
<dbReference type="HOGENOM" id="CLU_2115151_0_0_1"/>
<dbReference type="EnsemblPlants" id="OB03G20460.1">
    <property type="protein sequence ID" value="OB03G20460.1"/>
    <property type="gene ID" value="OB03G20460"/>
</dbReference>
<accession>J3LLX0</accession>
<dbReference type="Proteomes" id="UP000006038">
    <property type="component" value="Chromosome 3"/>
</dbReference>
<protein>
    <submittedName>
        <fullName evidence="1">Uncharacterized protein</fullName>
    </submittedName>
</protein>
<evidence type="ECO:0000313" key="2">
    <source>
        <dbReference type="Proteomes" id="UP000006038"/>
    </source>
</evidence>
<dbReference type="Gramene" id="OB03G20460.1">
    <property type="protein sequence ID" value="OB03G20460.1"/>
    <property type="gene ID" value="OB03G20460"/>
</dbReference>
<dbReference type="AlphaFoldDB" id="J3LLX0"/>
<organism evidence="1">
    <name type="scientific">Oryza brachyantha</name>
    <name type="common">malo sina</name>
    <dbReference type="NCBI Taxonomy" id="4533"/>
    <lineage>
        <taxon>Eukaryota</taxon>
        <taxon>Viridiplantae</taxon>
        <taxon>Streptophyta</taxon>
        <taxon>Embryophyta</taxon>
        <taxon>Tracheophyta</taxon>
        <taxon>Spermatophyta</taxon>
        <taxon>Magnoliopsida</taxon>
        <taxon>Liliopsida</taxon>
        <taxon>Poales</taxon>
        <taxon>Poaceae</taxon>
        <taxon>BOP clade</taxon>
        <taxon>Oryzoideae</taxon>
        <taxon>Oryzeae</taxon>
        <taxon>Oryzinae</taxon>
        <taxon>Oryza</taxon>
    </lineage>
</organism>